<evidence type="ECO:0000313" key="3">
    <source>
        <dbReference type="Proteomes" id="UP000475862"/>
    </source>
</evidence>
<dbReference type="EMBL" id="VYZN01000059">
    <property type="protein sequence ID" value="KAE9525632.1"/>
    <property type="molecule type" value="Genomic_DNA"/>
</dbReference>
<gene>
    <name evidence="2" type="ORF">AGLY_014159</name>
</gene>
<evidence type="ECO:0000256" key="1">
    <source>
        <dbReference type="SAM" id="Phobius"/>
    </source>
</evidence>
<reference evidence="2 3" key="1">
    <citation type="submission" date="2019-08" db="EMBL/GenBank/DDBJ databases">
        <title>The genome of the soybean aphid Biotype 1, its phylome, world population structure and adaptation to the North American continent.</title>
        <authorList>
            <person name="Giordano R."/>
            <person name="Donthu R.K."/>
            <person name="Hernandez A.G."/>
            <person name="Wright C.L."/>
            <person name="Zimin A.V."/>
        </authorList>
    </citation>
    <scope>NUCLEOTIDE SEQUENCE [LARGE SCALE GENOMIC DNA]</scope>
    <source>
        <tissue evidence="2">Whole aphids</tissue>
    </source>
</reference>
<name>A0A6G0T6D0_APHGL</name>
<evidence type="ECO:0000313" key="2">
    <source>
        <dbReference type="EMBL" id="KAE9525632.1"/>
    </source>
</evidence>
<accession>A0A6G0T6D0</accession>
<dbReference type="AlphaFoldDB" id="A0A6G0T6D0"/>
<keyword evidence="1" id="KW-1133">Transmembrane helix</keyword>
<protein>
    <submittedName>
        <fullName evidence="2">Uncharacterized protein</fullName>
    </submittedName>
</protein>
<dbReference type="Proteomes" id="UP000475862">
    <property type="component" value="Unassembled WGS sequence"/>
</dbReference>
<sequence>MLQREDFINITWPFFTKNISTRQGTVSANYHQVTNANVTLMELTILHKNGLNQTVVQYSSNQIDIIWPISSVEPLCFMTPLIEHFICSECGSGISFLCTKTDPRGQNLVLFTFDFDECFTASFGPIIVLGNFEKKNGSLGNLTLSGLYIINGCLYLLICYFTQTFQFYQLSNHCSDLHHSSSLLIYHNSAGYPNLDHSHLYIEQISLLEFFRNLYETRKKLILYQCFNYCLTRWTTVMSIIGNIISVLFSFIINWHVHFICLSHWDR</sequence>
<keyword evidence="1" id="KW-0812">Transmembrane</keyword>
<organism evidence="2 3">
    <name type="scientific">Aphis glycines</name>
    <name type="common">Soybean aphid</name>
    <dbReference type="NCBI Taxonomy" id="307491"/>
    <lineage>
        <taxon>Eukaryota</taxon>
        <taxon>Metazoa</taxon>
        <taxon>Ecdysozoa</taxon>
        <taxon>Arthropoda</taxon>
        <taxon>Hexapoda</taxon>
        <taxon>Insecta</taxon>
        <taxon>Pterygota</taxon>
        <taxon>Neoptera</taxon>
        <taxon>Paraneoptera</taxon>
        <taxon>Hemiptera</taxon>
        <taxon>Sternorrhyncha</taxon>
        <taxon>Aphidomorpha</taxon>
        <taxon>Aphidoidea</taxon>
        <taxon>Aphididae</taxon>
        <taxon>Aphidini</taxon>
        <taxon>Aphis</taxon>
        <taxon>Aphis</taxon>
    </lineage>
</organism>
<feature type="transmembrane region" description="Helical" evidence="1">
    <location>
        <begin position="234"/>
        <end position="257"/>
    </location>
</feature>
<keyword evidence="3" id="KW-1185">Reference proteome</keyword>
<comment type="caution">
    <text evidence="2">The sequence shown here is derived from an EMBL/GenBank/DDBJ whole genome shotgun (WGS) entry which is preliminary data.</text>
</comment>
<proteinExistence type="predicted"/>
<keyword evidence="1" id="KW-0472">Membrane</keyword>